<dbReference type="Gene3D" id="3.40.309.10">
    <property type="entry name" value="Aldehyde Dehydrogenase, Chain A, domain 2"/>
    <property type="match status" value="1"/>
</dbReference>
<comment type="similarity">
    <text evidence="1 6">Belongs to the aldehyde dehydrogenase family.</text>
</comment>
<dbReference type="Proteomes" id="UP000289708">
    <property type="component" value="Unassembled WGS sequence"/>
</dbReference>
<evidence type="ECO:0000259" key="7">
    <source>
        <dbReference type="Pfam" id="PF00171"/>
    </source>
</evidence>
<gene>
    <name evidence="8" type="ORF">EK403_13710</name>
</gene>
<proteinExistence type="inferred from homology"/>
<dbReference type="InterPro" id="IPR016160">
    <property type="entry name" value="Ald_DH_CS_CYS"/>
</dbReference>
<organism evidence="8 9">
    <name type="scientific">Hansschlegelia zhihuaiae</name>
    <dbReference type="NCBI Taxonomy" id="405005"/>
    <lineage>
        <taxon>Bacteria</taxon>
        <taxon>Pseudomonadati</taxon>
        <taxon>Pseudomonadota</taxon>
        <taxon>Alphaproteobacteria</taxon>
        <taxon>Hyphomicrobiales</taxon>
        <taxon>Methylopilaceae</taxon>
        <taxon>Hansschlegelia</taxon>
    </lineage>
</organism>
<dbReference type="InterPro" id="IPR015590">
    <property type="entry name" value="Aldehyde_DH_dom"/>
</dbReference>
<dbReference type="Gene3D" id="3.40.605.10">
    <property type="entry name" value="Aldehyde Dehydrogenase, Chain A, domain 1"/>
    <property type="match status" value="1"/>
</dbReference>
<dbReference type="RefSeq" id="WP_164919603.1">
    <property type="nucleotide sequence ID" value="NZ_RYFI01000013.1"/>
</dbReference>
<dbReference type="PROSITE" id="PS00687">
    <property type="entry name" value="ALDEHYDE_DEHYDR_GLU"/>
    <property type="match status" value="1"/>
</dbReference>
<dbReference type="GO" id="GO:0005737">
    <property type="term" value="C:cytoplasm"/>
    <property type="evidence" value="ECO:0007669"/>
    <property type="project" value="TreeGrafter"/>
</dbReference>
<dbReference type="AlphaFoldDB" id="A0A4Q0MI67"/>
<name>A0A4Q0MI67_9HYPH</name>
<evidence type="ECO:0000256" key="1">
    <source>
        <dbReference type="ARBA" id="ARBA00009986"/>
    </source>
</evidence>
<dbReference type="InterPro" id="IPR016162">
    <property type="entry name" value="Ald_DH_N"/>
</dbReference>
<comment type="caution">
    <text evidence="8">The sequence shown here is derived from an EMBL/GenBank/DDBJ whole genome shotgun (WGS) entry which is preliminary data.</text>
</comment>
<feature type="domain" description="Aldehyde dehydrogenase" evidence="7">
    <location>
        <begin position="6"/>
        <end position="419"/>
    </location>
</feature>
<dbReference type="GO" id="GO:0004029">
    <property type="term" value="F:aldehyde dehydrogenase (NAD+) activity"/>
    <property type="evidence" value="ECO:0007669"/>
    <property type="project" value="TreeGrafter"/>
</dbReference>
<evidence type="ECO:0000313" key="8">
    <source>
        <dbReference type="EMBL" id="RXF72729.1"/>
    </source>
</evidence>
<dbReference type="PANTHER" id="PTHR43570:SF20">
    <property type="entry name" value="ALDEHYDE DEHYDROGENASE ALDX-RELATED"/>
    <property type="match status" value="1"/>
</dbReference>
<evidence type="ECO:0000313" key="9">
    <source>
        <dbReference type="Proteomes" id="UP000289708"/>
    </source>
</evidence>
<evidence type="ECO:0000256" key="3">
    <source>
        <dbReference type="ARBA" id="ARBA00023027"/>
    </source>
</evidence>
<evidence type="ECO:0000256" key="6">
    <source>
        <dbReference type="RuleBase" id="RU003345"/>
    </source>
</evidence>
<dbReference type="GO" id="GO:0006081">
    <property type="term" value="P:aldehyde metabolic process"/>
    <property type="evidence" value="ECO:0007669"/>
    <property type="project" value="InterPro"/>
</dbReference>
<keyword evidence="3" id="KW-0520">NAD</keyword>
<dbReference type="SUPFAM" id="SSF53720">
    <property type="entry name" value="ALDH-like"/>
    <property type="match status" value="1"/>
</dbReference>
<accession>A0A4Q0MI67</accession>
<feature type="non-terminal residue" evidence="8">
    <location>
        <position position="441"/>
    </location>
</feature>
<dbReference type="EMBL" id="RYFI01000013">
    <property type="protein sequence ID" value="RXF72729.1"/>
    <property type="molecule type" value="Genomic_DNA"/>
</dbReference>
<dbReference type="Pfam" id="PF00171">
    <property type="entry name" value="Aldedh"/>
    <property type="match status" value="1"/>
</dbReference>
<dbReference type="InterPro" id="IPR029510">
    <property type="entry name" value="Ald_DH_CS_GLU"/>
</dbReference>
<dbReference type="InterPro" id="IPR016161">
    <property type="entry name" value="Ald_DH/histidinol_DH"/>
</dbReference>
<dbReference type="PIRSF" id="PIRSF036492">
    <property type="entry name" value="ALDH"/>
    <property type="match status" value="1"/>
</dbReference>
<dbReference type="InterPro" id="IPR012394">
    <property type="entry name" value="Aldehyde_DH_NAD(P)"/>
</dbReference>
<dbReference type="CDD" id="cd07133">
    <property type="entry name" value="ALDH_CALDH_CalB"/>
    <property type="match status" value="1"/>
</dbReference>
<dbReference type="PROSITE" id="PS00070">
    <property type="entry name" value="ALDEHYDE_DEHYDR_CYS"/>
    <property type="match status" value="1"/>
</dbReference>
<sequence>DGPPSLAQRRSDLKKLKAAILARRSEIERALDVDFGHRSRHETAMAEIMAPVQGIDYLSRNLRRFMAPSRRHVAATFRFASARVEYQPLGVIGIVAPWNYPLALALTPLATAIAAGNRAMIKPSEFAPATSRLLQEMLAEIFAEEQVAVVTGDAALGAAFASLPFDHLLFTGSTTVGRAIMKAASENLVPVTLELGGKSPVVVAPGQAQGAAASEVAFGKLTNGGQTCVAPDYALVQEQEVDAFVAAFGRAVTALYPKGPTSDDYTSIINDRHFERIRGLLDDARAKGARIVEAGAAPETAGERARTLAPTLVLGATDDMAIMQEEIFGPVLPVVGYRGIDDAVAYVNARPRPLALYYFGADDADRRKVLSRTVSGNVGVNNTLMHYVQDDLPFGGVGPSGMGSYHGIEGFRAMSHAKGVYVQGRWNAAALLRAPFGGLAD</sequence>
<evidence type="ECO:0000256" key="2">
    <source>
        <dbReference type="ARBA" id="ARBA00023002"/>
    </source>
</evidence>
<dbReference type="PANTHER" id="PTHR43570">
    <property type="entry name" value="ALDEHYDE DEHYDROGENASE"/>
    <property type="match status" value="1"/>
</dbReference>
<evidence type="ECO:0000256" key="5">
    <source>
        <dbReference type="PROSITE-ProRule" id="PRU10007"/>
    </source>
</evidence>
<feature type="active site" evidence="4 5">
    <location>
        <position position="194"/>
    </location>
</feature>
<keyword evidence="9" id="KW-1185">Reference proteome</keyword>
<keyword evidence="2 6" id="KW-0560">Oxidoreductase</keyword>
<dbReference type="InterPro" id="IPR016163">
    <property type="entry name" value="Ald_DH_C"/>
</dbReference>
<feature type="active site" evidence="4">
    <location>
        <position position="228"/>
    </location>
</feature>
<evidence type="ECO:0000256" key="4">
    <source>
        <dbReference type="PIRSR" id="PIRSR036492-1"/>
    </source>
</evidence>
<reference evidence="8 9" key="1">
    <citation type="submission" date="2018-12" db="EMBL/GenBank/DDBJ databases">
        <title>bacterium Hansschlegelia zhihuaiae S113.</title>
        <authorList>
            <person name="He J."/>
        </authorList>
    </citation>
    <scope>NUCLEOTIDE SEQUENCE [LARGE SCALE GENOMIC DNA]</scope>
    <source>
        <strain evidence="8 9">S 113</strain>
    </source>
</reference>
<feature type="non-terminal residue" evidence="8">
    <location>
        <position position="1"/>
    </location>
</feature>
<protein>
    <submittedName>
        <fullName evidence="8">Coniferyl aldehyde dehydrogenase</fullName>
    </submittedName>
</protein>